<gene>
    <name evidence="3" type="ORF">ACFO0G_15930</name>
</gene>
<feature type="compositionally biased region" description="Low complexity" evidence="1">
    <location>
        <begin position="171"/>
        <end position="181"/>
    </location>
</feature>
<keyword evidence="2" id="KW-0812">Transmembrane</keyword>
<feature type="compositionally biased region" description="Low complexity" evidence="1">
    <location>
        <begin position="224"/>
        <end position="234"/>
    </location>
</feature>
<keyword evidence="2" id="KW-1133">Transmembrane helix</keyword>
<sequence>MTSASDNLATLVDDMLQDAGCGQDAELRDALLSLGTMASLPVPAPTGELAALLAAGVPPTAEVPDSGEPDAEQPGGPPQEEPGVQPQDELARRRRRHRPTALGLVLVAGMGLGVGGVAASTTAPGGNAIEQVLEEWAPWSRPAADASAAGDGAGAASPGYRAPQAAADGEPASTAAPGAAADAANPASRLLRGHAGLSGNFPPCTSPVRLAAEQGTAKCGATGDNGSSGAAAQGNGAGSGKGNAGPAGADGTTAGPGSQGVAKAEPPAASTPAGAQGTAGAGAQKPAGSAGNAGQGQPQSQTQGQSQGGNPGNAQKGAFPAK</sequence>
<feature type="compositionally biased region" description="Low complexity" evidence="1">
    <location>
        <begin position="246"/>
        <end position="256"/>
    </location>
</feature>
<organism evidence="3 4">
    <name type="scientific">Arthrobacter sedimenti</name>
    <dbReference type="NCBI Taxonomy" id="2694931"/>
    <lineage>
        <taxon>Bacteria</taxon>
        <taxon>Bacillati</taxon>
        <taxon>Actinomycetota</taxon>
        <taxon>Actinomycetes</taxon>
        <taxon>Micrococcales</taxon>
        <taxon>Micrococcaceae</taxon>
        <taxon>Arthrobacter</taxon>
    </lineage>
</organism>
<reference evidence="4" key="1">
    <citation type="journal article" date="2019" name="Int. J. Syst. Evol. Microbiol.">
        <title>The Global Catalogue of Microorganisms (GCM) 10K type strain sequencing project: providing services to taxonomists for standard genome sequencing and annotation.</title>
        <authorList>
            <consortium name="The Broad Institute Genomics Platform"/>
            <consortium name="The Broad Institute Genome Sequencing Center for Infectious Disease"/>
            <person name="Wu L."/>
            <person name="Ma J."/>
        </authorList>
    </citation>
    <scope>NUCLEOTIDE SEQUENCE [LARGE SCALE GENOMIC DNA]</scope>
    <source>
        <strain evidence="4">PJ61</strain>
    </source>
</reference>
<proteinExistence type="predicted"/>
<keyword evidence="4" id="KW-1185">Reference proteome</keyword>
<evidence type="ECO:0000313" key="3">
    <source>
        <dbReference type="EMBL" id="MFC4397590.1"/>
    </source>
</evidence>
<keyword evidence="2" id="KW-0472">Membrane</keyword>
<dbReference type="Proteomes" id="UP001595778">
    <property type="component" value="Unassembled WGS sequence"/>
</dbReference>
<feature type="compositionally biased region" description="Low complexity" evidence="1">
    <location>
        <begin position="142"/>
        <end position="159"/>
    </location>
</feature>
<comment type="caution">
    <text evidence="3">The sequence shown here is derived from an EMBL/GenBank/DDBJ whole genome shotgun (WGS) entry which is preliminary data.</text>
</comment>
<feature type="compositionally biased region" description="Low complexity" evidence="1">
    <location>
        <begin position="266"/>
        <end position="288"/>
    </location>
</feature>
<evidence type="ECO:0000256" key="1">
    <source>
        <dbReference type="SAM" id="MobiDB-lite"/>
    </source>
</evidence>
<accession>A0ABV8WNI4</accession>
<feature type="transmembrane region" description="Helical" evidence="2">
    <location>
        <begin position="101"/>
        <end position="119"/>
    </location>
</feature>
<protein>
    <submittedName>
        <fullName evidence="3">Uncharacterized protein</fullName>
    </submittedName>
</protein>
<feature type="compositionally biased region" description="Low complexity" evidence="1">
    <location>
        <begin position="295"/>
        <end position="305"/>
    </location>
</feature>
<dbReference type="EMBL" id="JBHSDQ010000007">
    <property type="protein sequence ID" value="MFC4397590.1"/>
    <property type="molecule type" value="Genomic_DNA"/>
</dbReference>
<name>A0ABV8WNI4_9MICC</name>
<dbReference type="RefSeq" id="WP_376978808.1">
    <property type="nucleotide sequence ID" value="NZ_JBHSDQ010000007.1"/>
</dbReference>
<feature type="region of interest" description="Disordered" evidence="1">
    <location>
        <begin position="140"/>
        <end position="181"/>
    </location>
</feature>
<evidence type="ECO:0000256" key="2">
    <source>
        <dbReference type="SAM" id="Phobius"/>
    </source>
</evidence>
<evidence type="ECO:0000313" key="4">
    <source>
        <dbReference type="Proteomes" id="UP001595778"/>
    </source>
</evidence>
<feature type="region of interest" description="Disordered" evidence="1">
    <location>
        <begin position="218"/>
        <end position="322"/>
    </location>
</feature>
<feature type="region of interest" description="Disordered" evidence="1">
    <location>
        <begin position="59"/>
        <end position="95"/>
    </location>
</feature>
<feature type="compositionally biased region" description="Gly residues" evidence="1">
    <location>
        <begin position="235"/>
        <end position="245"/>
    </location>
</feature>